<evidence type="ECO:0000313" key="9">
    <source>
        <dbReference type="Proteomes" id="UP000253209"/>
    </source>
</evidence>
<name>A0A367GQW9_9SPHI</name>
<evidence type="ECO:0000256" key="6">
    <source>
        <dbReference type="ARBA" id="ARBA00029466"/>
    </source>
</evidence>
<reference evidence="8 9" key="1">
    <citation type="submission" date="2018-05" db="EMBL/GenBank/DDBJ databases">
        <title>Mucilaginibacter hurinus sp. nov., isolated from briquette warehouse soil.</title>
        <authorList>
            <person name="Choi L."/>
        </authorList>
    </citation>
    <scope>NUCLEOTIDE SEQUENCE [LARGE SCALE GENOMIC DNA]</scope>
    <source>
        <strain evidence="8 9">ZR32</strain>
    </source>
</reference>
<evidence type="ECO:0000313" key="8">
    <source>
        <dbReference type="EMBL" id="RCH55468.1"/>
    </source>
</evidence>
<comment type="caution">
    <text evidence="8">The sequence shown here is derived from an EMBL/GenBank/DDBJ whole genome shotgun (WGS) entry which is preliminary data.</text>
</comment>
<feature type="domain" description="DUF559" evidence="7">
    <location>
        <begin position="104"/>
        <end position="145"/>
    </location>
</feature>
<dbReference type="RefSeq" id="WP_114004384.1">
    <property type="nucleotide sequence ID" value="NZ_QGDC01000003.1"/>
</dbReference>
<keyword evidence="3" id="KW-0227">DNA damage</keyword>
<dbReference type="Gene3D" id="3.40.960.10">
    <property type="entry name" value="VSR Endonuclease"/>
    <property type="match status" value="1"/>
</dbReference>
<evidence type="ECO:0000256" key="2">
    <source>
        <dbReference type="ARBA" id="ARBA00022759"/>
    </source>
</evidence>
<evidence type="ECO:0000256" key="5">
    <source>
        <dbReference type="ARBA" id="ARBA00023204"/>
    </source>
</evidence>
<dbReference type="GO" id="GO:0006298">
    <property type="term" value="P:mismatch repair"/>
    <property type="evidence" value="ECO:0007669"/>
    <property type="project" value="InterPro"/>
</dbReference>
<dbReference type="EMBL" id="QGDC01000003">
    <property type="protein sequence ID" value="RCH55468.1"/>
    <property type="molecule type" value="Genomic_DNA"/>
</dbReference>
<evidence type="ECO:0000256" key="4">
    <source>
        <dbReference type="ARBA" id="ARBA00022801"/>
    </source>
</evidence>
<dbReference type="SUPFAM" id="SSF52980">
    <property type="entry name" value="Restriction endonuclease-like"/>
    <property type="match status" value="1"/>
</dbReference>
<keyword evidence="2 8" id="KW-0255">Endonuclease</keyword>
<dbReference type="InterPro" id="IPR007569">
    <property type="entry name" value="DUF559"/>
</dbReference>
<evidence type="ECO:0000256" key="3">
    <source>
        <dbReference type="ARBA" id="ARBA00022763"/>
    </source>
</evidence>
<evidence type="ECO:0000259" key="7">
    <source>
        <dbReference type="Pfam" id="PF04480"/>
    </source>
</evidence>
<dbReference type="InterPro" id="IPR011335">
    <property type="entry name" value="Restrct_endonuc-II-like"/>
</dbReference>
<keyword evidence="1" id="KW-0540">Nuclease</keyword>
<dbReference type="NCBIfam" id="TIGR00632">
    <property type="entry name" value="vsr"/>
    <property type="match status" value="1"/>
</dbReference>
<dbReference type="GO" id="GO:0004519">
    <property type="term" value="F:endonuclease activity"/>
    <property type="evidence" value="ECO:0007669"/>
    <property type="project" value="UniProtKB-KW"/>
</dbReference>
<comment type="similarity">
    <text evidence="6">Belongs to the Vsr family.</text>
</comment>
<dbReference type="Pfam" id="PF04480">
    <property type="entry name" value="DUF559"/>
    <property type="match status" value="1"/>
</dbReference>
<dbReference type="Proteomes" id="UP000253209">
    <property type="component" value="Unassembled WGS sequence"/>
</dbReference>
<evidence type="ECO:0000256" key="1">
    <source>
        <dbReference type="ARBA" id="ARBA00022722"/>
    </source>
</evidence>
<dbReference type="GO" id="GO:0016787">
    <property type="term" value="F:hydrolase activity"/>
    <property type="evidence" value="ECO:0007669"/>
    <property type="project" value="UniProtKB-KW"/>
</dbReference>
<gene>
    <name evidence="8" type="ORF">DJ568_06120</name>
</gene>
<proteinExistence type="inferred from homology"/>
<dbReference type="InterPro" id="IPR004603">
    <property type="entry name" value="DNA_mismatch_endonuc_vsr"/>
</dbReference>
<organism evidence="8 9">
    <name type="scientific">Mucilaginibacter hurinus</name>
    <dbReference type="NCBI Taxonomy" id="2201324"/>
    <lineage>
        <taxon>Bacteria</taxon>
        <taxon>Pseudomonadati</taxon>
        <taxon>Bacteroidota</taxon>
        <taxon>Sphingobacteriia</taxon>
        <taxon>Sphingobacteriales</taxon>
        <taxon>Sphingobacteriaceae</taxon>
        <taxon>Mucilaginibacter</taxon>
    </lineage>
</organism>
<dbReference type="OrthoDB" id="9801520at2"/>
<keyword evidence="4" id="KW-0378">Hydrolase</keyword>
<accession>A0A367GQW9</accession>
<dbReference type="Pfam" id="PF03852">
    <property type="entry name" value="Vsr"/>
    <property type="match status" value="1"/>
</dbReference>
<dbReference type="CDD" id="cd00221">
    <property type="entry name" value="Vsr"/>
    <property type="match status" value="1"/>
</dbReference>
<sequence>MNKIYVPKFKKSLGFETDKARSDLMKRVRSKENKSEKALRILLWRKGIRYRKNYKKLPGSPDIVIKKSKIVVFIDGEFWHGYDWHIKKAKIKANRAFWIPKIERNMQRDQENDKILSELGYSVIRFWEKDVKKDIDKCLNIIIAAIGTNAPQNYISPSVPPSLEFPLS</sequence>
<keyword evidence="9" id="KW-1185">Reference proteome</keyword>
<protein>
    <submittedName>
        <fullName evidence="8">Very short patch repair endonuclease</fullName>
    </submittedName>
</protein>
<keyword evidence="5" id="KW-0234">DNA repair</keyword>
<dbReference type="AlphaFoldDB" id="A0A367GQW9"/>